<keyword evidence="4" id="KW-1185">Reference proteome</keyword>
<feature type="region of interest" description="Disordered" evidence="1">
    <location>
        <begin position="798"/>
        <end position="852"/>
    </location>
</feature>
<evidence type="ECO:0000313" key="4">
    <source>
        <dbReference type="Proteomes" id="UP000803884"/>
    </source>
</evidence>
<feature type="compositionally biased region" description="Low complexity" evidence="1">
    <location>
        <begin position="690"/>
        <end position="745"/>
    </location>
</feature>
<feature type="domain" description="JmjC" evidence="2">
    <location>
        <begin position="1044"/>
        <end position="1181"/>
    </location>
</feature>
<name>A0AB34KED0_9PEZI</name>
<sequence>MATTSRPQQQLSEADLGLSGRIHQTITDNCQQEDAIIKIRDEFVDNYSKAFEYAWAYSEALRSINYACDSPSWNGFKKIVSIVKEQEVKAKGQLRLLNTYKTQRRHLACVSMVWSPEVLSYYKWNEDDIGINPARNLYACAMKYSRFKEDFVPQMRLIWWLRHCRGLLKAQNTSTREDEFITGSFTGKELRVLKDLKKDTPTEIYGVEVTLSTAHEDVYQQQIAEWTKHGSSVIRVQGKSIDLEVARSSHWPTLLLKNDKYGALQRREQSDRVDAASCDNGVLSPPASMRVPVANRHFDADASVSPSRSEFGDTRASTPLPLRNVAERTSRRSSVARLGQNPSDAESMCSWPSGASTLRAPSVSSAGAKLDECVSVVEDGGSFGESDDNDAMEIIVAENARPEDAASVCGADDQSVVHEVSPRDNHTSTDGPEIELESVVSQRSPTLSVCNQDAVRHSVQKSTIDNAEAEAGAGRVVGIPENGVFEASDHASTDGTCVEVAVEPVLSETRTVSGVSPSLEASTDGRSHCEDGGMSETQESVDEVQDVASTSGTRNLFESSTRPHSAQGLFVTESPHPFAEPLQQRPPTEALSRSSYSVCDDSALPAVVDPTQNPDQSITACTTTTNTKAITQSSTKANTTTTTASEVTATAVSETDTIASTAPTTTITDLPVAGTPKAFSHESMTTHMVTSNTEGTATSSATTATTSTTASATATTAVSETTTTASSTPTTATTQPSSDTSSDDNTTSRDSRSRSVPECFEESGDLVHASFGRSSELTIRAIPIEHWRKECLENIGQSDRTTRRSSLRFANERVQNRLGMPYSQDRLSTSADRPGAHAHPPYSLPSLSEFNHDGSSQPVQHCALRPSECECADCVELKSFLQRVRLEASLPGASSSCRARDRWFNTSRWASVVDRNDWNSSEAEDCEVLHLTHASFKIMVDNGMPLDKPIVVGEHQNDQDGYDTEMVRRTLLDHYKGSKTSISNALKHEPETVDMEDFLELFSSGEVPVSCTTPRESLGAHHPTFMSYHRLRFLQIAVTRGMCRAAREDGNQSRSEGVAHAMYMNADLSFNRIETTGAFCAPHVGGFGGTWLRNLMGERLYAFVPRTQVTKESYADFALDSLEWQPADEPRLVRLKPNDVLLIPPGYICAHLALNPCVSVEGPFWDAQEPGRFASATEWAAKYNPSYATGAPSGVIKCALHGFKTILAEDPARFESDASLQLYLAKDSSDAWDTATLEDTNHQTSPKVGQLDRCRSSPENDELPAPKRVCAR</sequence>
<dbReference type="Proteomes" id="UP000803884">
    <property type="component" value="Unassembled WGS sequence"/>
</dbReference>
<dbReference type="GeneID" id="96010717"/>
<feature type="compositionally biased region" description="Basic and acidic residues" evidence="1">
    <location>
        <begin position="746"/>
        <end position="755"/>
    </location>
</feature>
<evidence type="ECO:0000313" key="3">
    <source>
        <dbReference type="EMBL" id="KAL1582131.1"/>
    </source>
</evidence>
<reference evidence="3 4" key="1">
    <citation type="journal article" date="2020" name="Microbiol. Resour. Announc.">
        <title>Draft Genome Sequence of a Cladosporium Species Isolated from the Mesophotic Ascidian Didemnum maculosum.</title>
        <authorList>
            <person name="Gioti A."/>
            <person name="Siaperas R."/>
            <person name="Nikolaivits E."/>
            <person name="Le Goff G."/>
            <person name="Ouazzani J."/>
            <person name="Kotoulas G."/>
            <person name="Topakas E."/>
        </authorList>
    </citation>
    <scope>NUCLEOTIDE SEQUENCE [LARGE SCALE GENOMIC DNA]</scope>
    <source>
        <strain evidence="3 4">TM138-S3</strain>
    </source>
</reference>
<dbReference type="InterPro" id="IPR003347">
    <property type="entry name" value="JmjC_dom"/>
</dbReference>
<feature type="region of interest" description="Disordered" evidence="1">
    <location>
        <begin position="511"/>
        <end position="564"/>
    </location>
</feature>
<protein>
    <recommendedName>
        <fullName evidence="2">JmjC domain-containing protein</fullName>
    </recommendedName>
</protein>
<dbReference type="EMBL" id="JAAQHG020000064">
    <property type="protein sequence ID" value="KAL1582131.1"/>
    <property type="molecule type" value="Genomic_DNA"/>
</dbReference>
<proteinExistence type="predicted"/>
<comment type="caution">
    <text evidence="3">The sequence shown here is derived from an EMBL/GenBank/DDBJ whole genome shotgun (WGS) entry which is preliminary data.</text>
</comment>
<feature type="region of interest" description="Disordered" evidence="1">
    <location>
        <begin position="1240"/>
        <end position="1272"/>
    </location>
</feature>
<dbReference type="RefSeq" id="XP_069225238.1">
    <property type="nucleotide sequence ID" value="XM_069377879.1"/>
</dbReference>
<feature type="compositionally biased region" description="Polar residues" evidence="1">
    <location>
        <begin position="511"/>
        <end position="521"/>
    </location>
</feature>
<dbReference type="AlphaFoldDB" id="A0AB34KED0"/>
<organism evidence="3 4">
    <name type="scientific">Cladosporium halotolerans</name>
    <dbReference type="NCBI Taxonomy" id="1052096"/>
    <lineage>
        <taxon>Eukaryota</taxon>
        <taxon>Fungi</taxon>
        <taxon>Dikarya</taxon>
        <taxon>Ascomycota</taxon>
        <taxon>Pezizomycotina</taxon>
        <taxon>Dothideomycetes</taxon>
        <taxon>Dothideomycetidae</taxon>
        <taxon>Cladosporiales</taxon>
        <taxon>Cladosporiaceae</taxon>
        <taxon>Cladosporium</taxon>
    </lineage>
</organism>
<feature type="region of interest" description="Disordered" evidence="1">
    <location>
        <begin position="689"/>
        <end position="761"/>
    </location>
</feature>
<evidence type="ECO:0000259" key="2">
    <source>
        <dbReference type="PROSITE" id="PS51184"/>
    </source>
</evidence>
<feature type="compositionally biased region" description="Polar residues" evidence="1">
    <location>
        <begin position="547"/>
        <end position="564"/>
    </location>
</feature>
<evidence type="ECO:0000256" key="1">
    <source>
        <dbReference type="SAM" id="MobiDB-lite"/>
    </source>
</evidence>
<dbReference type="PROSITE" id="PS51184">
    <property type="entry name" value="JMJC"/>
    <property type="match status" value="1"/>
</dbReference>
<accession>A0AB34KED0</accession>
<gene>
    <name evidence="3" type="ORF">WHR41_09275</name>
</gene>
<feature type="region of interest" description="Disordered" evidence="1">
    <location>
        <begin position="301"/>
        <end position="350"/>
    </location>
</feature>